<dbReference type="InterPro" id="IPR000719">
    <property type="entry name" value="Prot_kinase_dom"/>
</dbReference>
<dbReference type="PRINTS" id="PR00109">
    <property type="entry name" value="TYRKINASE"/>
</dbReference>
<keyword evidence="3" id="KW-0067">ATP-binding</keyword>
<dbReference type="Proteomes" id="UP000472270">
    <property type="component" value="Unassembled WGS sequence"/>
</dbReference>
<name>A0A673HRU2_9TELE</name>
<sequence length="218" mass="25375">MQNNFLAPLGSMLDRLRKTLGHFLISTLSHYTIQISNGMAYLESKRFIHRDLAARNILLASSEQVKIGDFGLMRALPKNDDHYVMQEHRKVPFAWCAPESLKTRTFSHATDTWMFGVTLWEMFTYGQEPWLGLNGSQILHKIDKEGERLHKPEDCPQDIYNVMMQCWAQKPDDRPTFVALREFLVETMPTDMRALQDFNEPDKLQIQMNDVITIIEGR</sequence>
<accession>A0A673HRU2</accession>
<dbReference type="GO" id="GO:0004713">
    <property type="term" value="F:protein tyrosine kinase activity"/>
    <property type="evidence" value="ECO:0007669"/>
    <property type="project" value="InterPro"/>
</dbReference>
<evidence type="ECO:0000256" key="1">
    <source>
        <dbReference type="ARBA" id="ARBA00022707"/>
    </source>
</evidence>
<dbReference type="InterPro" id="IPR008266">
    <property type="entry name" value="Tyr_kinase_AS"/>
</dbReference>
<keyword evidence="2" id="KW-0547">Nucleotide-binding</keyword>
<evidence type="ECO:0000259" key="4">
    <source>
        <dbReference type="PROSITE" id="PS50011"/>
    </source>
</evidence>
<feature type="domain" description="Protein kinase" evidence="4">
    <location>
        <begin position="1"/>
        <end position="184"/>
    </location>
</feature>
<keyword evidence="1" id="KW-0519">Myristate</keyword>
<dbReference type="SMART" id="SM00219">
    <property type="entry name" value="TyrKc"/>
    <property type="match status" value="1"/>
</dbReference>
<proteinExistence type="predicted"/>
<evidence type="ECO:0000256" key="3">
    <source>
        <dbReference type="ARBA" id="ARBA00022840"/>
    </source>
</evidence>
<evidence type="ECO:0000313" key="6">
    <source>
        <dbReference type="Proteomes" id="UP000472270"/>
    </source>
</evidence>
<organism evidence="5 6">
    <name type="scientific">Sinocyclocheilus rhinocerous</name>
    <dbReference type="NCBI Taxonomy" id="307959"/>
    <lineage>
        <taxon>Eukaryota</taxon>
        <taxon>Metazoa</taxon>
        <taxon>Chordata</taxon>
        <taxon>Craniata</taxon>
        <taxon>Vertebrata</taxon>
        <taxon>Euteleostomi</taxon>
        <taxon>Actinopterygii</taxon>
        <taxon>Neopterygii</taxon>
        <taxon>Teleostei</taxon>
        <taxon>Ostariophysi</taxon>
        <taxon>Cypriniformes</taxon>
        <taxon>Cyprinidae</taxon>
        <taxon>Cyprininae</taxon>
        <taxon>Sinocyclocheilus</taxon>
    </lineage>
</organism>
<dbReference type="InterPro" id="IPR050198">
    <property type="entry name" value="Non-receptor_tyrosine_kinases"/>
</dbReference>
<dbReference type="GO" id="GO:0005524">
    <property type="term" value="F:ATP binding"/>
    <property type="evidence" value="ECO:0007669"/>
    <property type="project" value="UniProtKB-KW"/>
</dbReference>
<dbReference type="PANTHER" id="PTHR24418">
    <property type="entry name" value="TYROSINE-PROTEIN KINASE"/>
    <property type="match status" value="1"/>
</dbReference>
<dbReference type="InterPro" id="IPR020635">
    <property type="entry name" value="Tyr_kinase_cat_dom"/>
</dbReference>
<dbReference type="AlphaFoldDB" id="A0A673HRU2"/>
<dbReference type="SUPFAM" id="SSF56112">
    <property type="entry name" value="Protein kinase-like (PK-like)"/>
    <property type="match status" value="1"/>
</dbReference>
<keyword evidence="1" id="KW-0449">Lipoprotein</keyword>
<dbReference type="Pfam" id="PF07714">
    <property type="entry name" value="PK_Tyr_Ser-Thr"/>
    <property type="match status" value="1"/>
</dbReference>
<dbReference type="Ensembl" id="ENSSRHT00000029012.1">
    <property type="protein sequence ID" value="ENSSRHP00000028181.1"/>
    <property type="gene ID" value="ENSSRHG00000014650.1"/>
</dbReference>
<evidence type="ECO:0000256" key="2">
    <source>
        <dbReference type="ARBA" id="ARBA00022741"/>
    </source>
</evidence>
<dbReference type="InterPro" id="IPR001245">
    <property type="entry name" value="Ser-Thr/Tyr_kinase_cat_dom"/>
</dbReference>
<protein>
    <recommendedName>
        <fullName evidence="4">Protein kinase domain-containing protein</fullName>
    </recommendedName>
</protein>
<dbReference type="InterPro" id="IPR011009">
    <property type="entry name" value="Kinase-like_dom_sf"/>
</dbReference>
<keyword evidence="6" id="KW-1185">Reference proteome</keyword>
<evidence type="ECO:0000313" key="5">
    <source>
        <dbReference type="Ensembl" id="ENSSRHP00000028181.1"/>
    </source>
</evidence>
<dbReference type="Gene3D" id="1.10.510.10">
    <property type="entry name" value="Transferase(Phosphotransferase) domain 1"/>
    <property type="match status" value="1"/>
</dbReference>
<dbReference type="PROSITE" id="PS00109">
    <property type="entry name" value="PROTEIN_KINASE_TYR"/>
    <property type="match status" value="1"/>
</dbReference>
<reference evidence="5" key="2">
    <citation type="submission" date="2025-09" db="UniProtKB">
        <authorList>
            <consortium name="Ensembl"/>
        </authorList>
    </citation>
    <scope>IDENTIFICATION</scope>
</reference>
<dbReference type="PROSITE" id="PS50011">
    <property type="entry name" value="PROTEIN_KINASE_DOM"/>
    <property type="match status" value="1"/>
</dbReference>
<reference evidence="5" key="1">
    <citation type="submission" date="2025-08" db="UniProtKB">
        <authorList>
            <consortium name="Ensembl"/>
        </authorList>
    </citation>
    <scope>IDENTIFICATION</scope>
</reference>